<keyword evidence="1" id="KW-0732">Signal</keyword>
<feature type="chain" id="PRO_5002890864" evidence="1">
    <location>
        <begin position="24"/>
        <end position="92"/>
    </location>
</feature>
<protein>
    <submittedName>
        <fullName evidence="2">Uncharacterized protein</fullName>
    </submittedName>
</protein>
<gene>
    <name evidence="2" type="ORF">RCOM_1471750</name>
</gene>
<dbReference type="PANTHER" id="PTHR33474:SF2">
    <property type="entry name" value="TRANSMEMBRANE PROTEIN"/>
    <property type="match status" value="1"/>
</dbReference>
<accession>B9RLX8</accession>
<name>B9RLX8_RICCO</name>
<dbReference type="KEGG" id="rcu:8263420"/>
<evidence type="ECO:0000313" key="3">
    <source>
        <dbReference type="Proteomes" id="UP000008311"/>
    </source>
</evidence>
<dbReference type="FunCoup" id="B9RLX8">
    <property type="interactions" value="36"/>
</dbReference>
<dbReference type="PANTHER" id="PTHR33474">
    <property type="entry name" value="TRANSMEMBRANE PROTEIN"/>
    <property type="match status" value="1"/>
</dbReference>
<organism evidence="2 3">
    <name type="scientific">Ricinus communis</name>
    <name type="common">Castor bean</name>
    <dbReference type="NCBI Taxonomy" id="3988"/>
    <lineage>
        <taxon>Eukaryota</taxon>
        <taxon>Viridiplantae</taxon>
        <taxon>Streptophyta</taxon>
        <taxon>Embryophyta</taxon>
        <taxon>Tracheophyta</taxon>
        <taxon>Spermatophyta</taxon>
        <taxon>Magnoliopsida</taxon>
        <taxon>eudicotyledons</taxon>
        <taxon>Gunneridae</taxon>
        <taxon>Pentapetalae</taxon>
        <taxon>rosids</taxon>
        <taxon>fabids</taxon>
        <taxon>Malpighiales</taxon>
        <taxon>Euphorbiaceae</taxon>
        <taxon>Acalyphoideae</taxon>
        <taxon>Acalypheae</taxon>
        <taxon>Ricinus</taxon>
    </lineage>
</organism>
<sequence>MAGTFLRLLVLFLGISNLICLNAIPITRIGRLTHGPQVLTVSETTHMVAKDKNLEEHENLEERIAAELNDYPGSGANHRHTPWPPQLRCADC</sequence>
<keyword evidence="3" id="KW-1185">Reference proteome</keyword>
<dbReference type="EMBL" id="EQ973788">
    <property type="protein sequence ID" value="EEF47853.1"/>
    <property type="molecule type" value="Genomic_DNA"/>
</dbReference>
<evidence type="ECO:0000256" key="1">
    <source>
        <dbReference type="SAM" id="SignalP"/>
    </source>
</evidence>
<evidence type="ECO:0000313" key="2">
    <source>
        <dbReference type="EMBL" id="EEF47853.1"/>
    </source>
</evidence>
<dbReference type="AlphaFoldDB" id="B9RLX8"/>
<dbReference type="eggNOG" id="ENOG502S93I">
    <property type="taxonomic scope" value="Eukaryota"/>
</dbReference>
<dbReference type="OrthoDB" id="747636at2759"/>
<dbReference type="STRING" id="3988.B9RLX8"/>
<dbReference type="Proteomes" id="UP000008311">
    <property type="component" value="Unassembled WGS sequence"/>
</dbReference>
<feature type="signal peptide" evidence="1">
    <location>
        <begin position="1"/>
        <end position="23"/>
    </location>
</feature>
<reference evidence="3" key="1">
    <citation type="journal article" date="2010" name="Nat. Biotechnol.">
        <title>Draft genome sequence of the oilseed species Ricinus communis.</title>
        <authorList>
            <person name="Chan A.P."/>
            <person name="Crabtree J."/>
            <person name="Zhao Q."/>
            <person name="Lorenzi H."/>
            <person name="Orvis J."/>
            <person name="Puiu D."/>
            <person name="Melake-Berhan A."/>
            <person name="Jones K.M."/>
            <person name="Redman J."/>
            <person name="Chen G."/>
            <person name="Cahoon E.B."/>
            <person name="Gedil M."/>
            <person name="Stanke M."/>
            <person name="Haas B.J."/>
            <person name="Wortman J.R."/>
            <person name="Fraser-Liggett C.M."/>
            <person name="Ravel J."/>
            <person name="Rabinowicz P.D."/>
        </authorList>
    </citation>
    <scope>NUCLEOTIDE SEQUENCE [LARGE SCALE GENOMIC DNA]</scope>
    <source>
        <strain evidence="3">cv. Hale</strain>
    </source>
</reference>
<dbReference type="InParanoid" id="B9RLX8"/>
<proteinExistence type="predicted"/>
<dbReference type="OMA" id="ELHDYPG"/>